<feature type="domain" description="NB-ARC" evidence="1">
    <location>
        <begin position="55"/>
        <end position="98"/>
    </location>
</feature>
<evidence type="ECO:0000313" key="3">
    <source>
        <dbReference type="Proteomes" id="UP001419268"/>
    </source>
</evidence>
<evidence type="ECO:0000313" key="2">
    <source>
        <dbReference type="EMBL" id="KAK9105365.1"/>
    </source>
</evidence>
<accession>A0AAP0F7I3</accession>
<dbReference type="InterPro" id="IPR027417">
    <property type="entry name" value="P-loop_NTPase"/>
</dbReference>
<dbReference type="PANTHER" id="PTHR19338">
    <property type="entry name" value="TRANSLOCASE OF INNER MITOCHONDRIAL MEMBRANE 13 HOMOLOG"/>
    <property type="match status" value="1"/>
</dbReference>
<dbReference type="Pfam" id="PF00931">
    <property type="entry name" value="NB-ARC"/>
    <property type="match status" value="1"/>
</dbReference>
<dbReference type="Proteomes" id="UP001419268">
    <property type="component" value="Unassembled WGS sequence"/>
</dbReference>
<sequence length="105" mass="11998">MAYKIKNVVERLDTIAAEKAKFHFREGVVDKGDNSDAERRLTSSFVTEPEVYGRDEDKEKIIQLLLTNVNRHYDVWIYAIFGMGGIGKTTIVQLVYNARVETSLT</sequence>
<proteinExistence type="predicted"/>
<comment type="caution">
    <text evidence="2">The sequence shown here is derived from an EMBL/GenBank/DDBJ whole genome shotgun (WGS) entry which is preliminary data.</text>
</comment>
<dbReference type="InterPro" id="IPR002182">
    <property type="entry name" value="NB-ARC"/>
</dbReference>
<organism evidence="2 3">
    <name type="scientific">Stephania cephalantha</name>
    <dbReference type="NCBI Taxonomy" id="152367"/>
    <lineage>
        <taxon>Eukaryota</taxon>
        <taxon>Viridiplantae</taxon>
        <taxon>Streptophyta</taxon>
        <taxon>Embryophyta</taxon>
        <taxon>Tracheophyta</taxon>
        <taxon>Spermatophyta</taxon>
        <taxon>Magnoliopsida</taxon>
        <taxon>Ranunculales</taxon>
        <taxon>Menispermaceae</taxon>
        <taxon>Menispermoideae</taxon>
        <taxon>Cissampelideae</taxon>
        <taxon>Stephania</taxon>
    </lineage>
</organism>
<gene>
    <name evidence="2" type="ORF">Scep_022209</name>
</gene>
<keyword evidence="3" id="KW-1185">Reference proteome</keyword>
<dbReference type="Gene3D" id="3.40.50.300">
    <property type="entry name" value="P-loop containing nucleotide triphosphate hydrolases"/>
    <property type="match status" value="1"/>
</dbReference>
<name>A0AAP0F7I3_9MAGN</name>
<dbReference type="SUPFAM" id="SSF52540">
    <property type="entry name" value="P-loop containing nucleoside triphosphate hydrolases"/>
    <property type="match status" value="1"/>
</dbReference>
<evidence type="ECO:0000259" key="1">
    <source>
        <dbReference type="Pfam" id="PF00931"/>
    </source>
</evidence>
<dbReference type="GO" id="GO:0043531">
    <property type="term" value="F:ADP binding"/>
    <property type="evidence" value="ECO:0007669"/>
    <property type="project" value="InterPro"/>
</dbReference>
<reference evidence="2 3" key="1">
    <citation type="submission" date="2024-01" db="EMBL/GenBank/DDBJ databases">
        <title>Genome assemblies of Stephania.</title>
        <authorList>
            <person name="Yang L."/>
        </authorList>
    </citation>
    <scope>NUCLEOTIDE SEQUENCE [LARGE SCALE GENOMIC DNA]</scope>
    <source>
        <strain evidence="2">JXDWG</strain>
        <tissue evidence="2">Leaf</tissue>
    </source>
</reference>
<dbReference type="AlphaFoldDB" id="A0AAP0F7I3"/>
<dbReference type="EMBL" id="JBBNAG010000009">
    <property type="protein sequence ID" value="KAK9105365.1"/>
    <property type="molecule type" value="Genomic_DNA"/>
</dbReference>
<dbReference type="PANTHER" id="PTHR19338:SF37">
    <property type="entry name" value="DISEASE RESISTANCE PROTEIN RGA4"/>
    <property type="match status" value="1"/>
</dbReference>
<protein>
    <recommendedName>
        <fullName evidence="1">NB-ARC domain-containing protein</fullName>
    </recommendedName>
</protein>